<protein>
    <submittedName>
        <fullName evidence="1">Uncharacterized protein</fullName>
    </submittedName>
</protein>
<evidence type="ECO:0000313" key="2">
    <source>
        <dbReference type="Proteomes" id="UP000616151"/>
    </source>
</evidence>
<dbReference type="Proteomes" id="UP000616151">
    <property type="component" value="Unassembled WGS sequence"/>
</dbReference>
<proteinExistence type="predicted"/>
<accession>A0ACC5R0Q5</accession>
<keyword evidence="2" id="KW-1185">Reference proteome</keyword>
<organism evidence="1 2">
    <name type="scientific">Taklimakanibacter albus</name>
    <dbReference type="NCBI Taxonomy" id="2800327"/>
    <lineage>
        <taxon>Bacteria</taxon>
        <taxon>Pseudomonadati</taxon>
        <taxon>Pseudomonadota</taxon>
        <taxon>Alphaproteobacteria</taxon>
        <taxon>Hyphomicrobiales</taxon>
        <taxon>Aestuariivirgaceae</taxon>
        <taxon>Taklimakanibacter</taxon>
    </lineage>
</organism>
<evidence type="ECO:0000313" key="1">
    <source>
        <dbReference type="EMBL" id="MBK1866018.1"/>
    </source>
</evidence>
<gene>
    <name evidence="1" type="ORF">JHL16_06605</name>
</gene>
<dbReference type="EMBL" id="JAENHL010000006">
    <property type="protein sequence ID" value="MBK1866018.1"/>
    <property type="molecule type" value="Genomic_DNA"/>
</dbReference>
<name>A0ACC5R0Q5_9HYPH</name>
<sequence>MSCRNHGGAAACQWMETGIILLMLGILLYNKSPQLAVPRSYGWLWSGVAGSLATVTKGLSFF</sequence>
<comment type="caution">
    <text evidence="1">The sequence shown here is derived from an EMBL/GenBank/DDBJ whole genome shotgun (WGS) entry which is preliminary data.</text>
</comment>
<reference evidence="1" key="1">
    <citation type="submission" date="2021-01" db="EMBL/GenBank/DDBJ databases">
        <authorList>
            <person name="Sun Q."/>
        </authorList>
    </citation>
    <scope>NUCLEOTIDE SEQUENCE</scope>
    <source>
        <strain evidence="1">YIM B02566</strain>
    </source>
</reference>